<gene>
    <name evidence="6" type="primary">LOC111107806</name>
</gene>
<dbReference type="PANTHER" id="PTHR22625:SF44">
    <property type="entry name" value="PLEXIN-B"/>
    <property type="match status" value="1"/>
</dbReference>
<evidence type="ECO:0000256" key="3">
    <source>
        <dbReference type="SAM" id="SignalP"/>
    </source>
</evidence>
<dbReference type="Gene3D" id="2.130.10.10">
    <property type="entry name" value="YVTN repeat-like/Quinoprotein amine dehydrogenase"/>
    <property type="match status" value="1"/>
</dbReference>
<organism evidence="5 6">
    <name type="scientific">Crassostrea virginica</name>
    <name type="common">Eastern oyster</name>
    <dbReference type="NCBI Taxonomy" id="6565"/>
    <lineage>
        <taxon>Eukaryota</taxon>
        <taxon>Metazoa</taxon>
        <taxon>Spiralia</taxon>
        <taxon>Lophotrochozoa</taxon>
        <taxon>Mollusca</taxon>
        <taxon>Bivalvia</taxon>
        <taxon>Autobranchia</taxon>
        <taxon>Pteriomorphia</taxon>
        <taxon>Ostreida</taxon>
        <taxon>Ostreoidea</taxon>
        <taxon>Ostreidae</taxon>
        <taxon>Crassostrea</taxon>
    </lineage>
</organism>
<dbReference type="RefSeq" id="XP_022298875.1">
    <property type="nucleotide sequence ID" value="XM_022443167.1"/>
</dbReference>
<evidence type="ECO:0000313" key="5">
    <source>
        <dbReference type="Proteomes" id="UP000694844"/>
    </source>
</evidence>
<dbReference type="InterPro" id="IPR015943">
    <property type="entry name" value="WD40/YVTN_repeat-like_dom_sf"/>
</dbReference>
<accession>A0A8B8B632</accession>
<dbReference type="GO" id="GO:0017154">
    <property type="term" value="F:semaphorin receptor activity"/>
    <property type="evidence" value="ECO:0007669"/>
    <property type="project" value="InterPro"/>
</dbReference>
<keyword evidence="2" id="KW-1133">Transmembrane helix</keyword>
<feature type="chain" id="PRO_5034176532" evidence="3">
    <location>
        <begin position="22"/>
        <end position="611"/>
    </location>
</feature>
<evidence type="ECO:0000256" key="1">
    <source>
        <dbReference type="PROSITE-ProRule" id="PRU00352"/>
    </source>
</evidence>
<dbReference type="GO" id="GO:0005886">
    <property type="term" value="C:plasma membrane"/>
    <property type="evidence" value="ECO:0007669"/>
    <property type="project" value="TreeGrafter"/>
</dbReference>
<protein>
    <submittedName>
        <fullName evidence="6">Uncharacterized protein LOC111107806</fullName>
    </submittedName>
</protein>
<feature type="signal peptide" evidence="3">
    <location>
        <begin position="1"/>
        <end position="21"/>
    </location>
</feature>
<comment type="caution">
    <text evidence="1">Lacks conserved residue(s) required for the propagation of feature annotation.</text>
</comment>
<dbReference type="GO" id="GO:0002116">
    <property type="term" value="C:semaphorin receptor complex"/>
    <property type="evidence" value="ECO:0007669"/>
    <property type="project" value="TreeGrafter"/>
</dbReference>
<dbReference type="GO" id="GO:0007162">
    <property type="term" value="P:negative regulation of cell adhesion"/>
    <property type="evidence" value="ECO:0007669"/>
    <property type="project" value="TreeGrafter"/>
</dbReference>
<dbReference type="InterPro" id="IPR031148">
    <property type="entry name" value="Plexin"/>
</dbReference>
<evidence type="ECO:0000256" key="2">
    <source>
        <dbReference type="SAM" id="Phobius"/>
    </source>
</evidence>
<dbReference type="GO" id="GO:0050772">
    <property type="term" value="P:positive regulation of axonogenesis"/>
    <property type="evidence" value="ECO:0007669"/>
    <property type="project" value="TreeGrafter"/>
</dbReference>
<keyword evidence="2" id="KW-0812">Transmembrane</keyword>
<dbReference type="GeneID" id="111107806"/>
<dbReference type="PANTHER" id="PTHR22625">
    <property type="entry name" value="PLEXIN"/>
    <property type="match status" value="1"/>
</dbReference>
<name>A0A8B8B632_CRAVI</name>
<keyword evidence="2" id="KW-0472">Membrane</keyword>
<sequence>MPSPLILLSVFCITFAAFNNGQDSQQFETLFEIPKDNFPLQNVEFDPQTNNFFVSGKNVLYKFNEDTKIPWLDKKTGPEAKCLGGLSEEDNRAYCGDDYNSVMVVTTDSLITCSTLKGGLCVRRNKENLESEISSGNIRLVSDESPAVGIFINLNVSNSGGQQNIVLFAKQYTRLPLPLVRLERSVIFSVSPTLSTKILGESDFGKFFDLFLSNPEAQKMDYRVVMENENFVFLLVNQNSQSRLVKICKTIDSSFSKKVYEDIPIWCNSNGTNLTHVEHGAFVLIFGRQCLVALFSNPPTGLSAVCVFDEHEIYEAFLKSRGHRFGCPKHDLSDKDVIFMGDFYDDFNTISCVPLPFNKSDELIPGFYDAFYKGDFCNNIDSTFPQFGVVIGLLPLIGQAVYTTESHQGTVIGSALFHNLITFYIGTKTGYVVQILFNPEERKTMEVREIKVDDSEIRAIKTMNGTTYIMSQTKIIKMLQMKNCSQYPDNCNLCLDVRTTNCGLGVAEGGFITKEFDVCFLRCFKSYTAKGEQNYKNYKIEFLITVSISTILGIALIVMVVLLLCTRRHQKRHVDTTVYMEPTAPDNRDIVSTYDTMVHPGESYHYLEIIT</sequence>
<dbReference type="AlphaFoldDB" id="A0A8B8B632"/>
<proteinExistence type="predicted"/>
<evidence type="ECO:0000259" key="4">
    <source>
        <dbReference type="PROSITE" id="PS51004"/>
    </source>
</evidence>
<dbReference type="Proteomes" id="UP000694844">
    <property type="component" value="Chromosome 8"/>
</dbReference>
<dbReference type="InterPro" id="IPR001627">
    <property type="entry name" value="Semap_dom"/>
</dbReference>
<feature type="transmembrane region" description="Helical" evidence="2">
    <location>
        <begin position="542"/>
        <end position="565"/>
    </location>
</feature>
<dbReference type="SMART" id="SM00630">
    <property type="entry name" value="Sema"/>
    <property type="match status" value="1"/>
</dbReference>
<feature type="domain" description="Sema" evidence="4">
    <location>
        <begin position="10"/>
        <end position="480"/>
    </location>
</feature>
<keyword evidence="5" id="KW-1185">Reference proteome</keyword>
<dbReference type="InterPro" id="IPR036352">
    <property type="entry name" value="Semap_dom_sf"/>
</dbReference>
<dbReference type="KEGG" id="cvn:111107806"/>
<dbReference type="OrthoDB" id="6192308at2759"/>
<dbReference type="GO" id="GO:0008360">
    <property type="term" value="P:regulation of cell shape"/>
    <property type="evidence" value="ECO:0007669"/>
    <property type="project" value="TreeGrafter"/>
</dbReference>
<dbReference type="PROSITE" id="PS51004">
    <property type="entry name" value="SEMA"/>
    <property type="match status" value="1"/>
</dbReference>
<reference evidence="6" key="1">
    <citation type="submission" date="2025-08" db="UniProtKB">
        <authorList>
            <consortium name="RefSeq"/>
        </authorList>
    </citation>
    <scope>IDENTIFICATION</scope>
    <source>
        <tissue evidence="6">Whole sample</tissue>
    </source>
</reference>
<dbReference type="SUPFAM" id="SSF101912">
    <property type="entry name" value="Sema domain"/>
    <property type="match status" value="1"/>
</dbReference>
<evidence type="ECO:0000313" key="6">
    <source>
        <dbReference type="RefSeq" id="XP_022298875.1"/>
    </source>
</evidence>
<keyword evidence="3" id="KW-0732">Signal</keyword>
<dbReference type="GO" id="GO:0030334">
    <property type="term" value="P:regulation of cell migration"/>
    <property type="evidence" value="ECO:0007669"/>
    <property type="project" value="TreeGrafter"/>
</dbReference>